<gene>
    <name evidence="5" type="ORF">HZI73_16785</name>
</gene>
<organism evidence="5 6">
    <name type="scientific">Vallitalea pronyensis</name>
    <dbReference type="NCBI Taxonomy" id="1348613"/>
    <lineage>
        <taxon>Bacteria</taxon>
        <taxon>Bacillati</taxon>
        <taxon>Bacillota</taxon>
        <taxon>Clostridia</taxon>
        <taxon>Lachnospirales</taxon>
        <taxon>Vallitaleaceae</taxon>
        <taxon>Vallitalea</taxon>
    </lineage>
</organism>
<feature type="domain" description="Glycosyl hydrolase family 32 N-terminal" evidence="4">
    <location>
        <begin position="107"/>
        <end position="253"/>
    </location>
</feature>
<accession>A0A8J8SHW5</accession>
<evidence type="ECO:0000256" key="1">
    <source>
        <dbReference type="ARBA" id="ARBA00009902"/>
    </source>
</evidence>
<dbReference type="InterPro" id="IPR013148">
    <property type="entry name" value="Glyco_hydro_32_N"/>
</dbReference>
<dbReference type="Gene3D" id="2.115.10.20">
    <property type="entry name" value="Glycosyl hydrolase domain, family 43"/>
    <property type="match status" value="1"/>
</dbReference>
<dbReference type="Proteomes" id="UP000683246">
    <property type="component" value="Chromosome"/>
</dbReference>
<dbReference type="PANTHER" id="PTHR35279:SF1">
    <property type="entry name" value="ARABINANASE_LEVANSUCRASE_INVERTASE"/>
    <property type="match status" value="1"/>
</dbReference>
<dbReference type="GO" id="GO:0016798">
    <property type="term" value="F:hydrolase activity, acting on glycosyl bonds"/>
    <property type="evidence" value="ECO:0007669"/>
    <property type="project" value="UniProtKB-KW"/>
</dbReference>
<comment type="similarity">
    <text evidence="1">Belongs to the glycosyl hydrolase 32 family.</text>
</comment>
<keyword evidence="2" id="KW-0378">Hydrolase</keyword>
<evidence type="ECO:0000256" key="3">
    <source>
        <dbReference type="ARBA" id="ARBA00023295"/>
    </source>
</evidence>
<keyword evidence="3" id="KW-0326">Glycosidase</keyword>
<dbReference type="SUPFAM" id="SSF56112">
    <property type="entry name" value="Protein kinase-like (PK-like)"/>
    <property type="match status" value="1"/>
</dbReference>
<dbReference type="EMBL" id="CP058649">
    <property type="protein sequence ID" value="QUI23848.1"/>
    <property type="molecule type" value="Genomic_DNA"/>
</dbReference>
<evidence type="ECO:0000256" key="2">
    <source>
        <dbReference type="ARBA" id="ARBA00022801"/>
    </source>
</evidence>
<proteinExistence type="inferred from homology"/>
<reference evidence="5" key="1">
    <citation type="submission" date="2020-07" db="EMBL/GenBank/DDBJ databases">
        <title>Vallitalea pronyensis genome.</title>
        <authorList>
            <person name="Postec A."/>
        </authorList>
    </citation>
    <scope>NUCLEOTIDE SEQUENCE</scope>
    <source>
        <strain evidence="5">FatNI3</strain>
    </source>
</reference>
<dbReference type="KEGG" id="vpy:HZI73_16785"/>
<evidence type="ECO:0000313" key="5">
    <source>
        <dbReference type="EMBL" id="QUI23848.1"/>
    </source>
</evidence>
<dbReference type="Pfam" id="PF00251">
    <property type="entry name" value="Glyco_hydro_32N"/>
    <property type="match status" value="1"/>
</dbReference>
<keyword evidence="6" id="KW-1185">Reference proteome</keyword>
<dbReference type="AlphaFoldDB" id="A0A8J8SHW5"/>
<protein>
    <recommendedName>
        <fullName evidence="4">Glycosyl hydrolase family 32 N-terminal domain-containing protein</fullName>
    </recommendedName>
</protein>
<sequence length="664" mass="77949">MKRELLHEKGAILFAPYVFESNMKLKMLITYGLRKDMCFEDKLWRSNRDNSLVERWYVGGKNRIRICQLDSNNKWEINQNDTFDFHKKFLDVMGACFIENDLNQWIWFSGKEHNGTWSIFVSTRRIQGDRWSEPQVAIFPDMTTDCQHTYLPSVLYDNGYFHLWYAGRDGNNRRIHYAVSRDGIEWIKKGVVLDCGALGELDEYACDCPSVIKYGNKFIMAYGGGTARCVMLATSDNGYRWEKLGPVTFRGDKEALDYAYAFYPCLYVSSIDNSIELYYSGENRLGEWSILYFGKINNDYTNKIAKSYKPDINFLRDIDKEIRNIPHKYLSKENDSNSFDNVYISKKIKQIRPSSTPVFRISDKENDSKVVKLGRSRFWVENEYRGYLKLKKYITHVPMALRYINQKPLLIMPYIKGSNLASYASSNSKKFIIILDNILNKFVKLTKKTIIKYSEERISYSLQTPDVLMGWLQEVIRHSKDKIFSYRLIDNTTKDLGPMCYEFESARNILSYYPKWVAYFSGDNHFKNFIVTDDLNYLMLDFEFSGYLDIDYSVAKFIGSAIKHLGAFENISVKICDERKEIQVNYNFISIELRNLLTTTWLKEHFKDIPVNYERVQAYVMSKLIFRLEPIWKDGQSYQRDLGIVMLSCASRLFKLLIGDDNEI</sequence>
<dbReference type="SUPFAM" id="SSF75005">
    <property type="entry name" value="Arabinanase/levansucrase/invertase"/>
    <property type="match status" value="1"/>
</dbReference>
<name>A0A8J8SHW5_9FIRM</name>
<dbReference type="PANTHER" id="PTHR35279">
    <property type="match status" value="1"/>
</dbReference>
<evidence type="ECO:0000313" key="6">
    <source>
        <dbReference type="Proteomes" id="UP000683246"/>
    </source>
</evidence>
<dbReference type="InterPro" id="IPR023296">
    <property type="entry name" value="Glyco_hydro_beta-prop_sf"/>
</dbReference>
<evidence type="ECO:0000259" key="4">
    <source>
        <dbReference type="Pfam" id="PF00251"/>
    </source>
</evidence>
<dbReference type="InterPro" id="IPR011009">
    <property type="entry name" value="Kinase-like_dom_sf"/>
</dbReference>
<dbReference type="RefSeq" id="WP_212694535.1">
    <property type="nucleotide sequence ID" value="NZ_CP058649.1"/>
</dbReference>